<dbReference type="Gene3D" id="3.40.190.10">
    <property type="entry name" value="Periplasmic binding protein-like II"/>
    <property type="match status" value="2"/>
</dbReference>
<dbReference type="Proteomes" id="UP001225356">
    <property type="component" value="Unassembled WGS sequence"/>
</dbReference>
<keyword evidence="1 2" id="KW-0732">Signal</keyword>
<proteinExistence type="predicted"/>
<dbReference type="InterPro" id="IPR001638">
    <property type="entry name" value="Solute-binding_3/MltF_N"/>
</dbReference>
<evidence type="ECO:0000256" key="1">
    <source>
        <dbReference type="ARBA" id="ARBA00022729"/>
    </source>
</evidence>
<dbReference type="SMART" id="SM00062">
    <property type="entry name" value="PBPb"/>
    <property type="match status" value="1"/>
</dbReference>
<dbReference type="EMBL" id="JAUSQU010000001">
    <property type="protein sequence ID" value="MDP9842703.1"/>
    <property type="molecule type" value="Genomic_DNA"/>
</dbReference>
<dbReference type="Pfam" id="PF00497">
    <property type="entry name" value="SBP_bac_3"/>
    <property type="match status" value="1"/>
</dbReference>
<gene>
    <name evidence="4" type="ORF">J2853_001914</name>
</gene>
<reference evidence="4 5" key="1">
    <citation type="submission" date="2023-07" db="EMBL/GenBank/DDBJ databases">
        <title>Sequencing the genomes of 1000 actinobacteria strains.</title>
        <authorList>
            <person name="Klenk H.-P."/>
        </authorList>
    </citation>
    <scope>NUCLEOTIDE SEQUENCE [LARGE SCALE GENOMIC DNA]</scope>
    <source>
        <strain evidence="4 5">DSM 46740</strain>
    </source>
</reference>
<dbReference type="PANTHER" id="PTHR35936">
    <property type="entry name" value="MEMBRANE-BOUND LYTIC MUREIN TRANSGLYCOSYLASE F"/>
    <property type="match status" value="1"/>
</dbReference>
<dbReference type="SUPFAM" id="SSF53850">
    <property type="entry name" value="Periplasmic binding protein-like II"/>
    <property type="match status" value="1"/>
</dbReference>
<name>A0ABT9Q8Q4_9ACTN</name>
<evidence type="ECO:0000259" key="3">
    <source>
        <dbReference type="SMART" id="SM00062"/>
    </source>
</evidence>
<feature type="domain" description="Solute-binding protein family 3/N-terminal" evidence="3">
    <location>
        <begin position="69"/>
        <end position="298"/>
    </location>
</feature>
<accession>A0ABT9Q8Q4</accession>
<feature type="chain" id="PRO_5046666475" evidence="2">
    <location>
        <begin position="21"/>
        <end position="310"/>
    </location>
</feature>
<evidence type="ECO:0000256" key="2">
    <source>
        <dbReference type="SAM" id="SignalP"/>
    </source>
</evidence>
<dbReference type="PANTHER" id="PTHR35936:SF17">
    <property type="entry name" value="ARGININE-BINDING EXTRACELLULAR PROTEIN ARTP"/>
    <property type="match status" value="1"/>
</dbReference>
<dbReference type="CDD" id="cd01004">
    <property type="entry name" value="PBP2_MidA_like"/>
    <property type="match status" value="1"/>
</dbReference>
<evidence type="ECO:0000313" key="5">
    <source>
        <dbReference type="Proteomes" id="UP001225356"/>
    </source>
</evidence>
<dbReference type="RefSeq" id="WP_386376448.1">
    <property type="nucleotide sequence ID" value="NZ_JBHUCL010000021.1"/>
</dbReference>
<protein>
    <submittedName>
        <fullName evidence="4">Polar amino acid transport system substrate-binding protein</fullName>
    </submittedName>
</protein>
<keyword evidence="5" id="KW-1185">Reference proteome</keyword>
<comment type="caution">
    <text evidence="4">The sequence shown here is derived from an EMBL/GenBank/DDBJ whole genome shotgun (WGS) entry which is preliminary data.</text>
</comment>
<evidence type="ECO:0000313" key="4">
    <source>
        <dbReference type="EMBL" id="MDP9842703.1"/>
    </source>
</evidence>
<organism evidence="4 5">
    <name type="scientific">Streptosporangium lutulentum</name>
    <dbReference type="NCBI Taxonomy" id="1461250"/>
    <lineage>
        <taxon>Bacteria</taxon>
        <taxon>Bacillati</taxon>
        <taxon>Actinomycetota</taxon>
        <taxon>Actinomycetes</taxon>
        <taxon>Streptosporangiales</taxon>
        <taxon>Streptosporangiaceae</taxon>
        <taxon>Streptosporangium</taxon>
    </lineage>
</organism>
<feature type="signal peptide" evidence="2">
    <location>
        <begin position="1"/>
        <end position="20"/>
    </location>
</feature>
<sequence length="310" mass="32235">MKIRIAILMLLACTACGAQSLTPESGGESTQPVVLDQAPADDKAAAVINAITPDPALTARLPAGIKAGGLKMTSSLGYPPMDMLGSDGKTAVGLDPSLGRAIARKLGVKLAITDEEFNSQIPGIITGRYDIMMSSLSDTAERQTKVTFVDYVQAGAGMLIKKGNPDGIDAPADLCGKTVSVVDNGSSLKLANTYDADCKKNGEKGLDIIKFPGDQDALLQVNNGRAQANITDYVVAAYKAADLDTKVEALAIDGTESPWGIAMKPENKELIGAVQGALDALIKSGEYGKILQAWDLDKLAVQSAVINGGK</sequence>